<proteinExistence type="predicted"/>
<protein>
    <submittedName>
        <fullName evidence="1">Uncharacterized protein</fullName>
    </submittedName>
</protein>
<organism evidence="1">
    <name type="scientific">viral metagenome</name>
    <dbReference type="NCBI Taxonomy" id="1070528"/>
    <lineage>
        <taxon>unclassified sequences</taxon>
        <taxon>metagenomes</taxon>
        <taxon>organismal metagenomes</taxon>
    </lineage>
</organism>
<dbReference type="AlphaFoldDB" id="A0A6C0EYK5"/>
<dbReference type="EMBL" id="MN738986">
    <property type="protein sequence ID" value="QHT34118.1"/>
    <property type="molecule type" value="Genomic_DNA"/>
</dbReference>
<sequence>MKTVIFVWTTNVCNVKSDNVNGFWGIGDTIRGLICVYYICKELNYEFIVDIQHHPVSKYLKQRDHKYLDLIKDAKDKIPFIYPGNSKAYIIDHSDNITYLFTNDDYKENIDDDCKAFLKDLFTPNEQFQTYIDNKILGLCIEEYSVIHFRLGVII</sequence>
<name>A0A6C0EYK5_9ZZZZ</name>
<reference evidence="1" key="1">
    <citation type="journal article" date="2020" name="Nature">
        <title>Giant virus diversity and host interactions through global metagenomics.</title>
        <authorList>
            <person name="Schulz F."/>
            <person name="Roux S."/>
            <person name="Paez-Espino D."/>
            <person name="Jungbluth S."/>
            <person name="Walsh D.A."/>
            <person name="Denef V.J."/>
            <person name="McMahon K.D."/>
            <person name="Konstantinidis K.T."/>
            <person name="Eloe-Fadrosh E.A."/>
            <person name="Kyrpides N.C."/>
            <person name="Woyke T."/>
        </authorList>
    </citation>
    <scope>NUCLEOTIDE SEQUENCE</scope>
    <source>
        <strain evidence="1">GVMAG-M-3300009161-52</strain>
    </source>
</reference>
<evidence type="ECO:0000313" key="1">
    <source>
        <dbReference type="EMBL" id="QHT34118.1"/>
    </source>
</evidence>
<accession>A0A6C0EYK5</accession>